<dbReference type="Pfam" id="PF02405">
    <property type="entry name" value="MlaE"/>
    <property type="match status" value="1"/>
</dbReference>
<dbReference type="PANTHER" id="PTHR30188">
    <property type="entry name" value="ABC TRANSPORTER PERMEASE PROTEIN-RELATED"/>
    <property type="match status" value="1"/>
</dbReference>
<dbReference type="InterPro" id="IPR030802">
    <property type="entry name" value="Permease_MalE"/>
</dbReference>
<feature type="transmembrane region" description="Helical" evidence="1">
    <location>
        <begin position="279"/>
        <end position="299"/>
    </location>
</feature>
<dbReference type="STRING" id="1088869.GMO_09660"/>
<dbReference type="EMBL" id="AGQV01000001">
    <property type="protein sequence ID" value="EHH69658.1"/>
    <property type="molecule type" value="Genomic_DNA"/>
</dbReference>
<feature type="transmembrane region" description="Helical" evidence="1">
    <location>
        <begin position="355"/>
        <end position="377"/>
    </location>
</feature>
<dbReference type="eggNOG" id="COG0767">
    <property type="taxonomic scope" value="Bacteria"/>
</dbReference>
<comment type="caution">
    <text evidence="2">The sequence shown here is derived from an EMBL/GenBank/DDBJ whole genome shotgun (WGS) entry which is preliminary data.</text>
</comment>
<keyword evidence="1" id="KW-0812">Transmembrane</keyword>
<reference evidence="2 3" key="1">
    <citation type="submission" date="2011-10" db="EMBL/GenBank/DDBJ databases">
        <title>Genome sequence of Gluconobacter morbifer G707, isolated from Drosophila gut.</title>
        <authorList>
            <person name="Lee W.-J."/>
            <person name="Kim E.-K."/>
        </authorList>
    </citation>
    <scope>NUCLEOTIDE SEQUENCE [LARGE SCALE GENOMIC DNA]</scope>
    <source>
        <strain evidence="2 3">G707</strain>
    </source>
</reference>
<gene>
    <name evidence="2" type="ORF">GMO_09660</name>
</gene>
<protein>
    <submittedName>
        <fullName evidence="2">ABC transporter permease protein</fullName>
    </submittedName>
</protein>
<proteinExistence type="predicted"/>
<feature type="transmembrane region" description="Helical" evidence="1">
    <location>
        <begin position="206"/>
        <end position="231"/>
    </location>
</feature>
<dbReference type="GO" id="GO:0043190">
    <property type="term" value="C:ATP-binding cassette (ABC) transporter complex"/>
    <property type="evidence" value="ECO:0007669"/>
    <property type="project" value="InterPro"/>
</dbReference>
<organism evidence="2 3">
    <name type="scientific">Gluconobacter morbifer G707</name>
    <dbReference type="NCBI Taxonomy" id="1088869"/>
    <lineage>
        <taxon>Bacteria</taxon>
        <taxon>Pseudomonadati</taxon>
        <taxon>Pseudomonadota</taxon>
        <taxon>Alphaproteobacteria</taxon>
        <taxon>Acetobacterales</taxon>
        <taxon>Acetobacteraceae</taxon>
        <taxon>Gluconobacter</taxon>
    </lineage>
</organism>
<evidence type="ECO:0000256" key="1">
    <source>
        <dbReference type="SAM" id="Phobius"/>
    </source>
</evidence>
<dbReference type="PANTHER" id="PTHR30188:SF3">
    <property type="entry name" value="ABC TRANSPORTER PERMEASE"/>
    <property type="match status" value="1"/>
</dbReference>
<evidence type="ECO:0000313" key="2">
    <source>
        <dbReference type="EMBL" id="EHH69658.1"/>
    </source>
</evidence>
<name>G6XHK0_9PROT</name>
<feature type="transmembrane region" description="Helical" evidence="1">
    <location>
        <begin position="175"/>
        <end position="194"/>
    </location>
</feature>
<keyword evidence="1" id="KW-1133">Transmembrane helix</keyword>
<feature type="transmembrane region" description="Helical" evidence="1">
    <location>
        <begin position="311"/>
        <end position="335"/>
    </location>
</feature>
<evidence type="ECO:0000313" key="3">
    <source>
        <dbReference type="Proteomes" id="UP000004949"/>
    </source>
</evidence>
<dbReference type="Proteomes" id="UP000004949">
    <property type="component" value="Unassembled WGS sequence"/>
</dbReference>
<dbReference type="GO" id="GO:0005548">
    <property type="term" value="F:phospholipid transporter activity"/>
    <property type="evidence" value="ECO:0007669"/>
    <property type="project" value="TreeGrafter"/>
</dbReference>
<feature type="transmembrane region" description="Helical" evidence="1">
    <location>
        <begin position="252"/>
        <end position="273"/>
    </location>
</feature>
<accession>G6XHK0</accession>
<dbReference type="AlphaFoldDB" id="G6XHK0"/>
<dbReference type="RefSeq" id="WP_008851115.1">
    <property type="nucleotide sequence ID" value="NZ_AGQV01000001.1"/>
</dbReference>
<keyword evidence="1" id="KW-0472">Membrane</keyword>
<dbReference type="OrthoDB" id="9806241at2"/>
<keyword evidence="3" id="KW-1185">Reference proteome</keyword>
<dbReference type="PATRIC" id="fig|1088869.3.peg.971"/>
<sequence length="382" mass="40239">MKSSLSEPDQQSPRWEIEAQDGHQVLHLDGIWLARTGNIPRFPADGLKNLPARSTLSFDASGLKDWDTGLIGFLWDLRTVGHQAAVTLDEDSLPNPVHQLLQLLPATEETPPNPHAKRPSLLEQVGQSSINGVTEVGVVAELAAGTAKGGFLALIGRSRMRWTDLMANTSDAGPYALLIVGIVNFLIGAILAFVGAVELQKFAAGIYVASLVGIAMVREMAAVMTAIIMAGRTGGAYAARISTMQGNEEIDALNVFGISPSTYLILPAVLSLILTMPFLYLYGCLIGMIGGFVVAVSMLDITPAGYFHQTVTSFGIGQFVFGFVKSIVFGAFIGLTSCRIGLKAGRSAADVGIAATRAVVVGIVGVIAIDAIFAVIADALDI</sequence>